<gene>
    <name evidence="1" type="ORF">JJL49_19575</name>
</gene>
<evidence type="ECO:0000313" key="2">
    <source>
        <dbReference type="Proteomes" id="UP000633731"/>
    </source>
</evidence>
<organism evidence="1 2">
    <name type="scientific">Enterobacter agglomerans</name>
    <name type="common">Erwinia herbicola</name>
    <name type="synonym">Pantoea agglomerans</name>
    <dbReference type="NCBI Taxonomy" id="549"/>
    <lineage>
        <taxon>Bacteria</taxon>
        <taxon>Pseudomonadati</taxon>
        <taxon>Pseudomonadota</taxon>
        <taxon>Gammaproteobacteria</taxon>
        <taxon>Enterobacterales</taxon>
        <taxon>Erwiniaceae</taxon>
        <taxon>Pantoea</taxon>
        <taxon>Pantoea agglomerans group</taxon>
    </lineage>
</organism>
<dbReference type="EMBL" id="JAEOXF010000015">
    <property type="protein sequence ID" value="MBK4727436.1"/>
    <property type="molecule type" value="Genomic_DNA"/>
</dbReference>
<comment type="caution">
    <text evidence="1">The sequence shown here is derived from an EMBL/GenBank/DDBJ whole genome shotgun (WGS) entry which is preliminary data.</text>
</comment>
<reference evidence="1" key="1">
    <citation type="submission" date="2021-01" db="EMBL/GenBank/DDBJ databases">
        <title>Draft genome of Pantoea agglomerans Eh 335.</title>
        <authorList>
            <person name="Emsley S.A."/>
            <person name="Oline D.K."/>
            <person name="Saw J.H."/>
            <person name="Ushijima B."/>
            <person name="Videau P."/>
            <person name="Koyack M.J."/>
        </authorList>
    </citation>
    <scope>NUCLEOTIDE SEQUENCE</scope>
    <source>
        <strain evidence="1">Eh 335</strain>
    </source>
</reference>
<dbReference type="Proteomes" id="UP000633731">
    <property type="component" value="Unassembled WGS sequence"/>
</dbReference>
<evidence type="ECO:0000313" key="1">
    <source>
        <dbReference type="EMBL" id="MBK4727436.1"/>
    </source>
</evidence>
<protein>
    <submittedName>
        <fullName evidence="1">Uncharacterized protein</fullName>
    </submittedName>
</protein>
<sequence>MDEKQQDDGFTELMLDAYAGLAKAQPDPQQQALGILIEADWRQAQARGSRLTLRQYQRCCLLRAWRRSAFSPLFWRSRVYLAVNDICQPAMGDVAGMMNALTAFMDFAFTQDPAENKVALLKLNDIEISWLTASDSYQLLYQQRY</sequence>
<name>A0ACC5RS98_ENTAG</name>
<accession>A0ACC5RS98</accession>
<keyword evidence="2" id="KW-1185">Reference proteome</keyword>
<proteinExistence type="predicted"/>